<dbReference type="EMBL" id="BJYL01000007">
    <property type="protein sequence ID" value="GEN82324.1"/>
    <property type="molecule type" value="Genomic_DNA"/>
</dbReference>
<dbReference type="PROSITE" id="PS00409">
    <property type="entry name" value="PROKAR_NTER_METHYL"/>
    <property type="match status" value="1"/>
</dbReference>
<dbReference type="GO" id="GO:0030420">
    <property type="term" value="P:establishment of competence for transformation"/>
    <property type="evidence" value="ECO:0007669"/>
    <property type="project" value="UniProtKB-KW"/>
</dbReference>
<dbReference type="RefSeq" id="WP_147055273.1">
    <property type="nucleotide sequence ID" value="NZ_BJYL01000007.1"/>
</dbReference>
<organism evidence="4 5">
    <name type="scientific">Sporosarcina luteola</name>
    <dbReference type="NCBI Taxonomy" id="582850"/>
    <lineage>
        <taxon>Bacteria</taxon>
        <taxon>Bacillati</taxon>
        <taxon>Bacillota</taxon>
        <taxon>Bacilli</taxon>
        <taxon>Bacillales</taxon>
        <taxon>Caryophanaceae</taxon>
        <taxon>Sporosarcina</taxon>
    </lineage>
</organism>
<keyword evidence="3" id="KW-1133">Transmembrane helix</keyword>
<comment type="subcellular location">
    <subcellularLocation>
        <location evidence="1">Cell surface</location>
    </subcellularLocation>
</comment>
<feature type="transmembrane region" description="Helical" evidence="3">
    <location>
        <begin position="12"/>
        <end position="34"/>
    </location>
</feature>
<dbReference type="SUPFAM" id="SSF54523">
    <property type="entry name" value="Pili subunits"/>
    <property type="match status" value="1"/>
</dbReference>
<dbReference type="Pfam" id="PF07963">
    <property type="entry name" value="N_methyl"/>
    <property type="match status" value="1"/>
</dbReference>
<dbReference type="InterPro" id="IPR045584">
    <property type="entry name" value="Pilin-like"/>
</dbReference>
<dbReference type="InterPro" id="IPR012902">
    <property type="entry name" value="N_methyl_site"/>
</dbReference>
<keyword evidence="3" id="KW-0812">Transmembrane</keyword>
<evidence type="ECO:0000256" key="2">
    <source>
        <dbReference type="ARBA" id="ARBA00023287"/>
    </source>
</evidence>
<dbReference type="NCBIfam" id="TIGR02532">
    <property type="entry name" value="IV_pilin_GFxxxE"/>
    <property type="match status" value="1"/>
</dbReference>
<dbReference type="GO" id="GO:0009986">
    <property type="term" value="C:cell surface"/>
    <property type="evidence" value="ECO:0007669"/>
    <property type="project" value="UniProtKB-SubCell"/>
</dbReference>
<accession>A0A511Z4E5</accession>
<keyword evidence="3" id="KW-0472">Membrane</keyword>
<name>A0A511Z4E5_9BACL</name>
<dbReference type="OrthoDB" id="2427473at2"/>
<sequence>MKNERGLTLVELLASLAIFGIILALIGSILITGIKTANRNTLNQQMQQEANYITEVVRKEYLRKNDKNIMDNTITFNVDNDVLKMNGTIISRDYQYTVSNIVRTDNPTRFSLTIEKDGLHYNVNTTFSKLE</sequence>
<evidence type="ECO:0000313" key="5">
    <source>
        <dbReference type="Proteomes" id="UP000321901"/>
    </source>
</evidence>
<gene>
    <name evidence="4" type="ORF">SLU01_06360</name>
</gene>
<evidence type="ECO:0000313" key="4">
    <source>
        <dbReference type="EMBL" id="GEN82324.1"/>
    </source>
</evidence>
<keyword evidence="5" id="KW-1185">Reference proteome</keyword>
<evidence type="ECO:0008006" key="6">
    <source>
        <dbReference type="Google" id="ProtNLM"/>
    </source>
</evidence>
<comment type="caution">
    <text evidence="4">The sequence shown here is derived from an EMBL/GenBank/DDBJ whole genome shotgun (WGS) entry which is preliminary data.</text>
</comment>
<dbReference type="AlphaFoldDB" id="A0A511Z4E5"/>
<protein>
    <recommendedName>
        <fullName evidence="6">Prepilin-type N-terminal cleavage/methylation domain-containing protein</fullName>
    </recommendedName>
</protein>
<proteinExistence type="predicted"/>
<dbReference type="Proteomes" id="UP000321901">
    <property type="component" value="Unassembled WGS sequence"/>
</dbReference>
<evidence type="ECO:0000256" key="3">
    <source>
        <dbReference type="SAM" id="Phobius"/>
    </source>
</evidence>
<evidence type="ECO:0000256" key="1">
    <source>
        <dbReference type="ARBA" id="ARBA00004241"/>
    </source>
</evidence>
<reference evidence="4 5" key="1">
    <citation type="submission" date="2019-07" db="EMBL/GenBank/DDBJ databases">
        <title>Whole genome shotgun sequence of Sporosarcina luteola NBRC 105378.</title>
        <authorList>
            <person name="Hosoyama A."/>
            <person name="Uohara A."/>
            <person name="Ohji S."/>
            <person name="Ichikawa N."/>
        </authorList>
    </citation>
    <scope>NUCLEOTIDE SEQUENCE [LARGE SCALE GENOMIC DNA]</scope>
    <source>
        <strain evidence="4 5">NBRC 105378</strain>
    </source>
</reference>
<keyword evidence="2" id="KW-0178">Competence</keyword>